<dbReference type="AlphaFoldDB" id="A0A1Y5TGC7"/>
<keyword evidence="2" id="KW-1185">Reference proteome</keyword>
<evidence type="ECO:0000313" key="2">
    <source>
        <dbReference type="Proteomes" id="UP000193623"/>
    </source>
</evidence>
<accession>A0A1Y5TGC7</accession>
<dbReference type="Proteomes" id="UP000193623">
    <property type="component" value="Unassembled WGS sequence"/>
</dbReference>
<organism evidence="1 2">
    <name type="scientific">Pseudooctadecabacter jejudonensis</name>
    <dbReference type="NCBI Taxonomy" id="1391910"/>
    <lineage>
        <taxon>Bacteria</taxon>
        <taxon>Pseudomonadati</taxon>
        <taxon>Pseudomonadota</taxon>
        <taxon>Alphaproteobacteria</taxon>
        <taxon>Rhodobacterales</taxon>
        <taxon>Paracoccaceae</taxon>
        <taxon>Pseudooctadecabacter</taxon>
    </lineage>
</organism>
<dbReference type="Pfam" id="PF11367">
    <property type="entry name" value="Tail_completion_gp17"/>
    <property type="match status" value="1"/>
</dbReference>
<sequence>MSYGVSAALQSAVYQALINDTALGAVVGDHVYDALPSGSLPPLYVALGPEQVKDLSDKTGAGAMHQFTISVVTDTAGFATAKQAAGAVSDVLVDADLTLTRGQLIALNFYRAKAVRVGTADERRIDVTFNAIVQDN</sequence>
<reference evidence="1 2" key="1">
    <citation type="submission" date="2017-03" db="EMBL/GenBank/DDBJ databases">
        <authorList>
            <person name="Afonso C.L."/>
            <person name="Miller P.J."/>
            <person name="Scott M.A."/>
            <person name="Spackman E."/>
            <person name="Goraichik I."/>
            <person name="Dimitrov K.M."/>
            <person name="Suarez D.L."/>
            <person name="Swayne D.E."/>
        </authorList>
    </citation>
    <scope>NUCLEOTIDE SEQUENCE [LARGE SCALE GENOMIC DNA]</scope>
    <source>
        <strain evidence="1 2">CECT 8397</strain>
    </source>
</reference>
<evidence type="ECO:0008006" key="3">
    <source>
        <dbReference type="Google" id="ProtNLM"/>
    </source>
</evidence>
<dbReference type="InterPro" id="IPR053745">
    <property type="entry name" value="Viral_Tail_Comp_sf"/>
</dbReference>
<dbReference type="RefSeq" id="WP_085865563.1">
    <property type="nucleotide sequence ID" value="NZ_FWFT01000006.1"/>
</dbReference>
<gene>
    <name evidence="1" type="ORF">PSJ8397_03182</name>
</gene>
<dbReference type="EMBL" id="FWFT01000006">
    <property type="protein sequence ID" value="SLN59786.1"/>
    <property type="molecule type" value="Genomic_DNA"/>
</dbReference>
<evidence type="ECO:0000313" key="1">
    <source>
        <dbReference type="EMBL" id="SLN59786.1"/>
    </source>
</evidence>
<name>A0A1Y5TGC7_9RHOB</name>
<dbReference type="Gene3D" id="3.30.2000.30">
    <property type="match status" value="1"/>
</dbReference>
<protein>
    <recommendedName>
        <fullName evidence="3">Gene transfer agent protein</fullName>
    </recommendedName>
</protein>
<dbReference type="InterPro" id="IPR021508">
    <property type="entry name" value="Gp17-like"/>
</dbReference>
<dbReference type="OrthoDB" id="7644395at2"/>
<proteinExistence type="predicted"/>